<keyword evidence="3" id="KW-1185">Reference proteome</keyword>
<dbReference type="RefSeq" id="WP_116756661.1">
    <property type="nucleotide sequence ID" value="NZ_QEOP01000002.1"/>
</dbReference>
<proteinExistence type="predicted"/>
<accession>A0A2V1HV13</accession>
<dbReference type="OrthoDB" id="3422701at2"/>
<protein>
    <submittedName>
        <fullName evidence="2">DUF2236 domain-containing protein</fullName>
    </submittedName>
</protein>
<evidence type="ECO:0000259" key="1">
    <source>
        <dbReference type="Pfam" id="PF09995"/>
    </source>
</evidence>
<evidence type="ECO:0000313" key="3">
    <source>
        <dbReference type="Proteomes" id="UP000244893"/>
    </source>
</evidence>
<name>A0A2V1HV13_9MICO</name>
<dbReference type="InterPro" id="IPR018713">
    <property type="entry name" value="MPAB/Lcp_cat_dom"/>
</dbReference>
<dbReference type="PANTHER" id="PTHR36151">
    <property type="entry name" value="BLR2777 PROTEIN"/>
    <property type="match status" value="1"/>
</dbReference>
<dbReference type="Pfam" id="PF09995">
    <property type="entry name" value="MPAB_Lcp_cat"/>
    <property type="match status" value="1"/>
</dbReference>
<organism evidence="2 3">
    <name type="scientific">Amnibacterium flavum</name>
    <dbReference type="NCBI Taxonomy" id="2173173"/>
    <lineage>
        <taxon>Bacteria</taxon>
        <taxon>Bacillati</taxon>
        <taxon>Actinomycetota</taxon>
        <taxon>Actinomycetes</taxon>
        <taxon>Micrococcales</taxon>
        <taxon>Microbacteriaceae</taxon>
        <taxon>Amnibacterium</taxon>
    </lineage>
</organism>
<evidence type="ECO:0000313" key="2">
    <source>
        <dbReference type="EMBL" id="PVZ94147.1"/>
    </source>
</evidence>
<dbReference type="Proteomes" id="UP000244893">
    <property type="component" value="Unassembled WGS sequence"/>
</dbReference>
<comment type="caution">
    <text evidence="2">The sequence shown here is derived from an EMBL/GenBank/DDBJ whole genome shotgun (WGS) entry which is preliminary data.</text>
</comment>
<gene>
    <name evidence="2" type="ORF">DDQ50_10390</name>
</gene>
<dbReference type="PANTHER" id="PTHR36151:SF3">
    <property type="entry name" value="ER-BOUND OXYGENASE MPAB_MPAB'_RUBBER OXYGENASE CATALYTIC DOMAIN-CONTAINING PROTEIN"/>
    <property type="match status" value="1"/>
</dbReference>
<reference evidence="2 3" key="1">
    <citation type="submission" date="2018-05" db="EMBL/GenBank/DDBJ databases">
        <title>Amnibacterium sp. M8JJ-5, whole genome shotgun sequence.</title>
        <authorList>
            <person name="Tuo L."/>
        </authorList>
    </citation>
    <scope>NUCLEOTIDE SEQUENCE [LARGE SCALE GENOMIC DNA]</scope>
    <source>
        <strain evidence="2 3">M8JJ-5</strain>
    </source>
</reference>
<dbReference type="GO" id="GO:0016491">
    <property type="term" value="F:oxidoreductase activity"/>
    <property type="evidence" value="ECO:0007669"/>
    <property type="project" value="InterPro"/>
</dbReference>
<dbReference type="EMBL" id="QEOP01000002">
    <property type="protein sequence ID" value="PVZ94147.1"/>
    <property type="molecule type" value="Genomic_DNA"/>
</dbReference>
<dbReference type="AlphaFoldDB" id="A0A2V1HV13"/>
<feature type="domain" description="ER-bound oxygenase mpaB/mpaB'/Rubber oxygenase catalytic" evidence="1">
    <location>
        <begin position="16"/>
        <end position="238"/>
    </location>
</feature>
<sequence length="268" mass="29753">MRPPPAPSRGGDFERVAAEFILIAGGGRALLLQLADPGVARGVAEHSGFAADPTKRLVGTVDYLYTLAFGTEEQISAVARRVGAAHRGVRSETGPHAYDARDTDLQLWVAATLYDTTIMMYELAWGSLSDSAAEDVYRRSARIGTALGMPLSLWPEDRAAFAEYWDRKIATLEVTPIARRLARQLLRPERPQAWMRPVLPLARIVTAGLLPARIREGYGVEWTPTRQRHYDRSLRRMLAVYRLLPRAIRTAPSATSRRGRATLDPPAR</sequence>